<protein>
    <submittedName>
        <fullName evidence="2">Uncharacterized protein</fullName>
    </submittedName>
</protein>
<dbReference type="PANTHER" id="PTHR33063:SF18">
    <property type="entry name" value="RECF_RECN_SMC N-TERMINAL DOMAIN-CONTAINING PROTEIN"/>
    <property type="match status" value="1"/>
</dbReference>
<name>A0A811NLX3_9POAL</name>
<feature type="coiled-coil region" evidence="1">
    <location>
        <begin position="168"/>
        <end position="213"/>
    </location>
</feature>
<proteinExistence type="predicted"/>
<keyword evidence="3" id="KW-1185">Reference proteome</keyword>
<dbReference type="EMBL" id="CAJGYO010000004">
    <property type="protein sequence ID" value="CAD6226104.1"/>
    <property type="molecule type" value="Genomic_DNA"/>
</dbReference>
<organism evidence="2 3">
    <name type="scientific">Miscanthus lutarioriparius</name>
    <dbReference type="NCBI Taxonomy" id="422564"/>
    <lineage>
        <taxon>Eukaryota</taxon>
        <taxon>Viridiplantae</taxon>
        <taxon>Streptophyta</taxon>
        <taxon>Embryophyta</taxon>
        <taxon>Tracheophyta</taxon>
        <taxon>Spermatophyta</taxon>
        <taxon>Magnoliopsida</taxon>
        <taxon>Liliopsida</taxon>
        <taxon>Poales</taxon>
        <taxon>Poaceae</taxon>
        <taxon>PACMAD clade</taxon>
        <taxon>Panicoideae</taxon>
        <taxon>Andropogonodae</taxon>
        <taxon>Andropogoneae</taxon>
        <taxon>Saccharinae</taxon>
        <taxon>Miscanthus</taxon>
    </lineage>
</organism>
<sequence>MGNIGPSSSPLMKLHLGSVYFILSTFFLHHMQYRVVIHMHSLHCTFVWLQSRLDVDVKNEAPSKAACTDIIKRGVRQTRYHLKKKYLDESLIEEQLLAKQPPPKMKKEEWTKLVQYWCDPKNQEKCAKNKVNRAQVQLHQRTGARSYIAHRYSLTGRSTSTAAQARLQAQFEETLQAEREEAARKQEELQAQLQAQQAALEENQSLLRQTQEEVKGMHTKFEETNALLRAVLKLQKD</sequence>
<dbReference type="InterPro" id="IPR004252">
    <property type="entry name" value="Probable_transposase_24"/>
</dbReference>
<dbReference type="AlphaFoldDB" id="A0A811NLX3"/>
<gene>
    <name evidence="2" type="ORF">NCGR_LOCUS17976</name>
</gene>
<accession>A0A811NLX3</accession>
<evidence type="ECO:0000313" key="2">
    <source>
        <dbReference type="EMBL" id="CAD6226104.1"/>
    </source>
</evidence>
<reference evidence="2" key="1">
    <citation type="submission" date="2020-10" db="EMBL/GenBank/DDBJ databases">
        <authorList>
            <person name="Han B."/>
            <person name="Lu T."/>
            <person name="Zhao Q."/>
            <person name="Huang X."/>
            <person name="Zhao Y."/>
        </authorList>
    </citation>
    <scope>NUCLEOTIDE SEQUENCE</scope>
</reference>
<evidence type="ECO:0000256" key="1">
    <source>
        <dbReference type="SAM" id="Coils"/>
    </source>
</evidence>
<comment type="caution">
    <text evidence="2">The sequence shown here is derived from an EMBL/GenBank/DDBJ whole genome shotgun (WGS) entry which is preliminary data.</text>
</comment>
<dbReference type="PANTHER" id="PTHR33063">
    <property type="entry name" value="OS02G0583500 PROTEIN"/>
    <property type="match status" value="1"/>
</dbReference>
<evidence type="ECO:0000313" key="3">
    <source>
        <dbReference type="Proteomes" id="UP000604825"/>
    </source>
</evidence>
<dbReference type="Proteomes" id="UP000604825">
    <property type="component" value="Unassembled WGS sequence"/>
</dbReference>
<dbReference type="Pfam" id="PF03004">
    <property type="entry name" value="Transposase_24"/>
    <property type="match status" value="1"/>
</dbReference>
<keyword evidence="1" id="KW-0175">Coiled coil</keyword>